<dbReference type="PANTHER" id="PTHR13604:SF0">
    <property type="entry name" value="ABASIC SITE PROCESSING PROTEIN HMCES"/>
    <property type="match status" value="1"/>
</dbReference>
<dbReference type="PANTHER" id="PTHR13604">
    <property type="entry name" value="DC12-RELATED"/>
    <property type="match status" value="1"/>
</dbReference>
<dbReference type="RefSeq" id="WP_166849065.1">
    <property type="nucleotide sequence ID" value="NZ_JAAONY010000001.1"/>
</dbReference>
<dbReference type="GO" id="GO:0003697">
    <property type="term" value="F:single-stranded DNA binding"/>
    <property type="evidence" value="ECO:0007669"/>
    <property type="project" value="InterPro"/>
</dbReference>
<dbReference type="Proteomes" id="UP000528457">
    <property type="component" value="Unassembled WGS sequence"/>
</dbReference>
<evidence type="ECO:0000256" key="1">
    <source>
        <dbReference type="ARBA" id="ARBA00008136"/>
    </source>
</evidence>
<dbReference type="InParanoid" id="A0A7X0JSB3"/>
<dbReference type="Pfam" id="PF02586">
    <property type="entry name" value="SRAP"/>
    <property type="match status" value="1"/>
</dbReference>
<keyword evidence="10" id="KW-1185">Reference proteome</keyword>
<accession>A0A7X0JSB3</accession>
<name>A0A7X0JSB3_9GAMM</name>
<dbReference type="Gene3D" id="3.90.1680.10">
    <property type="entry name" value="SOS response associated peptidase-like"/>
    <property type="match status" value="1"/>
</dbReference>
<evidence type="ECO:0000256" key="7">
    <source>
        <dbReference type="ARBA" id="ARBA00023239"/>
    </source>
</evidence>
<dbReference type="GO" id="GO:0006508">
    <property type="term" value="P:proteolysis"/>
    <property type="evidence" value="ECO:0007669"/>
    <property type="project" value="UniProtKB-KW"/>
</dbReference>
<dbReference type="SUPFAM" id="SSF143081">
    <property type="entry name" value="BB1717-like"/>
    <property type="match status" value="1"/>
</dbReference>
<reference evidence="9 10" key="1">
    <citation type="submission" date="2020-08" db="EMBL/GenBank/DDBJ databases">
        <title>Genomic Encyclopedia of Type Strains, Phase IV (KMG-IV): sequencing the most valuable type-strain genomes for metagenomic binning, comparative biology and taxonomic classification.</title>
        <authorList>
            <person name="Goeker M."/>
        </authorList>
    </citation>
    <scope>NUCLEOTIDE SEQUENCE [LARGE SCALE GENOMIC DNA]</scope>
    <source>
        <strain evidence="9 10">DSM 22368</strain>
    </source>
</reference>
<organism evidence="9 10">
    <name type="scientific">Pseudoteredinibacter isoporae</name>
    <dbReference type="NCBI Taxonomy" id="570281"/>
    <lineage>
        <taxon>Bacteria</taxon>
        <taxon>Pseudomonadati</taxon>
        <taxon>Pseudomonadota</taxon>
        <taxon>Gammaproteobacteria</taxon>
        <taxon>Cellvibrionales</taxon>
        <taxon>Cellvibrionaceae</taxon>
        <taxon>Pseudoteredinibacter</taxon>
    </lineage>
</organism>
<proteinExistence type="inferred from homology"/>
<keyword evidence="7" id="KW-0456">Lyase</keyword>
<keyword evidence="5" id="KW-0190">Covalent protein-DNA linkage</keyword>
<comment type="similarity">
    <text evidence="1 8">Belongs to the SOS response-associated peptidase family.</text>
</comment>
<protein>
    <recommendedName>
        <fullName evidence="8">Abasic site processing protein</fullName>
        <ecNumber evidence="8">3.4.-.-</ecNumber>
    </recommendedName>
</protein>
<dbReference type="GO" id="GO:0008233">
    <property type="term" value="F:peptidase activity"/>
    <property type="evidence" value="ECO:0007669"/>
    <property type="project" value="UniProtKB-KW"/>
</dbReference>
<dbReference type="InterPro" id="IPR003738">
    <property type="entry name" value="SRAP"/>
</dbReference>
<keyword evidence="3" id="KW-0227">DNA damage</keyword>
<evidence type="ECO:0000256" key="4">
    <source>
        <dbReference type="ARBA" id="ARBA00022801"/>
    </source>
</evidence>
<dbReference type="GO" id="GO:0016829">
    <property type="term" value="F:lyase activity"/>
    <property type="evidence" value="ECO:0007669"/>
    <property type="project" value="UniProtKB-KW"/>
</dbReference>
<evidence type="ECO:0000256" key="5">
    <source>
        <dbReference type="ARBA" id="ARBA00023124"/>
    </source>
</evidence>
<sequence>MCGRFNVSDSPAVKQMLLRLGIDTHNWPIRISDYHRACSTISIVCRLKEDTGLDNVGECTVLEDAIWWLLLDYKDGQYKPSRFTSFNSRYDKLNVQGSAAYLPYRQSRCIIPASGFGETEHELINGKKKPVRYTNFSSELPLALGGLYRQWQHPDTGHILNSCSIITLPPHPKLQPYQSNASPLILPLEGDWLEQWLDPQVQDVERFNPLLEPCLRQDLSAQMINKPGERQAIADPILLEADA</sequence>
<evidence type="ECO:0000313" key="10">
    <source>
        <dbReference type="Proteomes" id="UP000528457"/>
    </source>
</evidence>
<evidence type="ECO:0000256" key="3">
    <source>
        <dbReference type="ARBA" id="ARBA00022763"/>
    </source>
</evidence>
<keyword evidence="6" id="KW-0238">DNA-binding</keyword>
<evidence type="ECO:0000256" key="2">
    <source>
        <dbReference type="ARBA" id="ARBA00022670"/>
    </source>
</evidence>
<dbReference type="InterPro" id="IPR036590">
    <property type="entry name" value="SRAP-like"/>
</dbReference>
<dbReference type="AlphaFoldDB" id="A0A7X0JSB3"/>
<dbReference type="EMBL" id="JACHHT010000001">
    <property type="protein sequence ID" value="MBB6521242.1"/>
    <property type="molecule type" value="Genomic_DNA"/>
</dbReference>
<comment type="caution">
    <text evidence="9">The sequence shown here is derived from an EMBL/GenBank/DDBJ whole genome shotgun (WGS) entry which is preliminary data.</text>
</comment>
<gene>
    <name evidence="9" type="ORF">HNR48_001520</name>
</gene>
<keyword evidence="2 8" id="KW-0645">Protease</keyword>
<keyword evidence="4 8" id="KW-0378">Hydrolase</keyword>
<dbReference type="GO" id="GO:0106300">
    <property type="term" value="P:protein-DNA covalent cross-linking repair"/>
    <property type="evidence" value="ECO:0007669"/>
    <property type="project" value="InterPro"/>
</dbReference>
<evidence type="ECO:0000256" key="8">
    <source>
        <dbReference type="RuleBase" id="RU364100"/>
    </source>
</evidence>
<evidence type="ECO:0000313" key="9">
    <source>
        <dbReference type="EMBL" id="MBB6521242.1"/>
    </source>
</evidence>
<evidence type="ECO:0000256" key="6">
    <source>
        <dbReference type="ARBA" id="ARBA00023125"/>
    </source>
</evidence>
<dbReference type="EC" id="3.4.-.-" evidence="8"/>